<dbReference type="CDD" id="cd06229">
    <property type="entry name" value="M14_Endopeptidase_I"/>
    <property type="match status" value="1"/>
</dbReference>
<evidence type="ECO:0000313" key="10">
    <source>
        <dbReference type="EMBL" id="MCK8485560.1"/>
    </source>
</evidence>
<dbReference type="AlphaFoldDB" id="A0A9X1XT99"/>
<dbReference type="PRINTS" id="PR00765">
    <property type="entry name" value="CRBOXYPTASEA"/>
</dbReference>
<evidence type="ECO:0000256" key="3">
    <source>
        <dbReference type="ARBA" id="ARBA00022670"/>
    </source>
</evidence>
<keyword evidence="5" id="KW-0862">Zinc</keyword>
<comment type="cofactor">
    <cofactor evidence="1">
        <name>Zn(2+)</name>
        <dbReference type="ChEBI" id="CHEBI:29105"/>
    </cofactor>
</comment>
<keyword evidence="6" id="KW-0482">Metalloprotease</keyword>
<dbReference type="EMBL" id="JALPRK010000001">
    <property type="protein sequence ID" value="MCK8485560.1"/>
    <property type="molecule type" value="Genomic_DNA"/>
</dbReference>
<dbReference type="PANTHER" id="PTHR11705">
    <property type="entry name" value="PROTEASE FAMILY M14 CARBOXYPEPTIDASE A,B"/>
    <property type="match status" value="1"/>
</dbReference>
<dbReference type="GO" id="GO:0004181">
    <property type="term" value="F:metallocarboxypeptidase activity"/>
    <property type="evidence" value="ECO:0007669"/>
    <property type="project" value="InterPro"/>
</dbReference>
<dbReference type="InterPro" id="IPR034274">
    <property type="entry name" value="ENP1_M14_CPD"/>
</dbReference>
<evidence type="ECO:0000259" key="9">
    <source>
        <dbReference type="PROSITE" id="PS52035"/>
    </source>
</evidence>
<dbReference type="GO" id="GO:0006508">
    <property type="term" value="P:proteolysis"/>
    <property type="evidence" value="ECO:0007669"/>
    <property type="project" value="UniProtKB-KW"/>
</dbReference>
<evidence type="ECO:0000256" key="1">
    <source>
        <dbReference type="ARBA" id="ARBA00001947"/>
    </source>
</evidence>
<dbReference type="RefSeq" id="WP_248549823.1">
    <property type="nucleotide sequence ID" value="NZ_JALPRK010000001.1"/>
</dbReference>
<evidence type="ECO:0000256" key="2">
    <source>
        <dbReference type="ARBA" id="ARBA00005988"/>
    </source>
</evidence>
<comment type="similarity">
    <text evidence="2 7">Belongs to the peptidase M14 family.</text>
</comment>
<sequence length="512" mass="57086">MKSTRNRRIHKTILLILCLWLGSPLIASPREVQAAAAPPIVNPQQIYSYKVLTQDLEELATAYPNLVTYESIGTTSYGREIWAVKLGRGESTILLNGSHHAREWITTTLLMKMIDTYAAAYTKGSSLSNSYPVREWLDEVSIWVVPMVNPDGVTLAQQGTAGLPQSQAALLRKYNGNSSYFARWKANMDGIDLNRQYPAAWNTITQSTRYPWYFNYKGTRPAQTSEVQAMMKFTTAVDPELTISYHSSGEIIFWHFHTPAQNATRDRAMAADLGRLTGYSIVQPEKNPSGGGYKDWFVQQFGRPGFTIEVGKYAGESYVPLQQFNEIWADNREVGLYSAKQAYGLWLQKQKVQPVAESADLLVQTQLYPYPEAKTKLGALAAQEVEVTSRKGDWVEVRSADGNGWIHPAPGTVVKVSKLSATTDLMETTLTYNYPDRLSPATALPPQTVQVIGEWDEWLQISTNQGLAWIDGRHLELKPLPEVEESESQSQPGTLDPGEPEAIITTSQEVAS</sequence>
<accession>A0A9X1XT99</accession>
<keyword evidence="11" id="KW-1185">Reference proteome</keyword>
<dbReference type="Proteomes" id="UP001139534">
    <property type="component" value="Unassembled WGS sequence"/>
</dbReference>
<keyword evidence="4" id="KW-0378">Hydrolase</keyword>
<feature type="active site" description="Proton donor/acceptor" evidence="7">
    <location>
        <position position="309"/>
    </location>
</feature>
<evidence type="ECO:0000313" key="11">
    <source>
        <dbReference type="Proteomes" id="UP001139534"/>
    </source>
</evidence>
<dbReference type="PROSITE" id="PS52035">
    <property type="entry name" value="PEPTIDASE_M14"/>
    <property type="match status" value="1"/>
</dbReference>
<dbReference type="Gene3D" id="3.40.630.10">
    <property type="entry name" value="Zn peptidases"/>
    <property type="match status" value="1"/>
</dbReference>
<dbReference type="PANTHER" id="PTHR11705:SF143">
    <property type="entry name" value="SLL0236 PROTEIN"/>
    <property type="match status" value="1"/>
</dbReference>
<evidence type="ECO:0000256" key="7">
    <source>
        <dbReference type="PROSITE-ProRule" id="PRU01379"/>
    </source>
</evidence>
<gene>
    <name evidence="10" type="ORF">M0651_00040</name>
</gene>
<feature type="domain" description="Peptidase M14" evidence="9">
    <location>
        <begin position="45"/>
        <end position="342"/>
    </location>
</feature>
<feature type="region of interest" description="Disordered" evidence="8">
    <location>
        <begin position="480"/>
        <end position="512"/>
    </location>
</feature>
<reference evidence="10" key="1">
    <citation type="submission" date="2022-04" db="EMBL/GenBank/DDBJ databases">
        <authorList>
            <person name="Seo M.-J."/>
        </authorList>
    </citation>
    <scope>NUCLEOTIDE SEQUENCE</scope>
    <source>
        <strain evidence="10">MBLB2552</strain>
    </source>
</reference>
<organism evidence="10 11">
    <name type="scientific">Paenibacillus mellifer</name>
    <dbReference type="NCBI Taxonomy" id="2937794"/>
    <lineage>
        <taxon>Bacteria</taxon>
        <taxon>Bacillati</taxon>
        <taxon>Bacillota</taxon>
        <taxon>Bacilli</taxon>
        <taxon>Bacillales</taxon>
        <taxon>Paenibacillaceae</taxon>
        <taxon>Paenibacillus</taxon>
    </lineage>
</organism>
<protein>
    <submittedName>
        <fullName evidence="10">M14 family metallocarboxypeptidase</fullName>
    </submittedName>
</protein>
<dbReference type="SUPFAM" id="SSF53187">
    <property type="entry name" value="Zn-dependent exopeptidases"/>
    <property type="match status" value="1"/>
</dbReference>
<evidence type="ECO:0000256" key="4">
    <source>
        <dbReference type="ARBA" id="ARBA00022801"/>
    </source>
</evidence>
<evidence type="ECO:0000256" key="8">
    <source>
        <dbReference type="SAM" id="MobiDB-lite"/>
    </source>
</evidence>
<dbReference type="GO" id="GO:0005615">
    <property type="term" value="C:extracellular space"/>
    <property type="evidence" value="ECO:0007669"/>
    <property type="project" value="TreeGrafter"/>
</dbReference>
<evidence type="ECO:0000256" key="6">
    <source>
        <dbReference type="ARBA" id="ARBA00023049"/>
    </source>
</evidence>
<dbReference type="Pfam" id="PF00246">
    <property type="entry name" value="Peptidase_M14"/>
    <property type="match status" value="1"/>
</dbReference>
<proteinExistence type="inferred from homology"/>
<keyword evidence="3" id="KW-0645">Protease</keyword>
<name>A0A9X1XT99_9BACL</name>
<dbReference type="InterPro" id="IPR000834">
    <property type="entry name" value="Peptidase_M14"/>
</dbReference>
<comment type="caution">
    <text evidence="10">The sequence shown here is derived from an EMBL/GenBank/DDBJ whole genome shotgun (WGS) entry which is preliminary data.</text>
</comment>
<dbReference type="GO" id="GO:0008270">
    <property type="term" value="F:zinc ion binding"/>
    <property type="evidence" value="ECO:0007669"/>
    <property type="project" value="InterPro"/>
</dbReference>
<dbReference type="SMART" id="SM00631">
    <property type="entry name" value="Zn_pept"/>
    <property type="match status" value="1"/>
</dbReference>
<evidence type="ECO:0000256" key="5">
    <source>
        <dbReference type="ARBA" id="ARBA00022833"/>
    </source>
</evidence>